<keyword evidence="3" id="KW-1185">Reference proteome</keyword>
<feature type="region of interest" description="Disordered" evidence="1">
    <location>
        <begin position="29"/>
        <end position="210"/>
    </location>
</feature>
<dbReference type="Proteomes" id="UP001383192">
    <property type="component" value="Unassembled WGS sequence"/>
</dbReference>
<evidence type="ECO:0000256" key="1">
    <source>
        <dbReference type="SAM" id="MobiDB-lite"/>
    </source>
</evidence>
<feature type="compositionally biased region" description="Basic residues" evidence="1">
    <location>
        <begin position="193"/>
        <end position="206"/>
    </location>
</feature>
<gene>
    <name evidence="2" type="ORF">VNI00_014306</name>
</gene>
<protein>
    <submittedName>
        <fullName evidence="2">Uncharacterized protein</fullName>
    </submittedName>
</protein>
<accession>A0AAW0BUJ9</accession>
<dbReference type="AlphaFoldDB" id="A0AAW0BUJ9"/>
<organism evidence="2 3">
    <name type="scientific">Paramarasmius palmivorus</name>
    <dbReference type="NCBI Taxonomy" id="297713"/>
    <lineage>
        <taxon>Eukaryota</taxon>
        <taxon>Fungi</taxon>
        <taxon>Dikarya</taxon>
        <taxon>Basidiomycota</taxon>
        <taxon>Agaricomycotina</taxon>
        <taxon>Agaricomycetes</taxon>
        <taxon>Agaricomycetidae</taxon>
        <taxon>Agaricales</taxon>
        <taxon>Marasmiineae</taxon>
        <taxon>Marasmiaceae</taxon>
        <taxon>Paramarasmius</taxon>
    </lineage>
</organism>
<dbReference type="EMBL" id="JAYKXP010000079">
    <property type="protein sequence ID" value="KAK7030289.1"/>
    <property type="molecule type" value="Genomic_DNA"/>
</dbReference>
<proteinExistence type="predicted"/>
<feature type="compositionally biased region" description="Low complexity" evidence="1">
    <location>
        <begin position="147"/>
        <end position="178"/>
    </location>
</feature>
<reference evidence="2 3" key="1">
    <citation type="submission" date="2024-01" db="EMBL/GenBank/DDBJ databases">
        <title>A draft genome for a cacao thread blight-causing isolate of Paramarasmius palmivorus.</title>
        <authorList>
            <person name="Baruah I.K."/>
            <person name="Bukari Y."/>
            <person name="Amoako-Attah I."/>
            <person name="Meinhardt L.W."/>
            <person name="Bailey B.A."/>
            <person name="Cohen S.P."/>
        </authorList>
    </citation>
    <scope>NUCLEOTIDE SEQUENCE [LARGE SCALE GENOMIC DNA]</scope>
    <source>
        <strain evidence="2 3">GH-12</strain>
    </source>
</reference>
<comment type="caution">
    <text evidence="2">The sequence shown here is derived from an EMBL/GenBank/DDBJ whole genome shotgun (WGS) entry which is preliminary data.</text>
</comment>
<sequence>MDWDTFTSFRADPSFNLSDIIFARAKFNSTQPPDGVVDHPPLEPPELEGPYQADSPFASPLSPLTPDGSLSPLTPLSSAESLSPLTPLSSSESIMGLVEESQGLEETGKKKVRRRKRKKGKNVDVTTSALPSTSASPLPSATPSPLPSTSASPLPSTSASPLPSASASPLPSSSSLPSGSPNPQQHPANPETKRKHKSRQAKRRRLKDSAATMLGAKNLKVSTTLSTNFANEDMHNETEGYLGSLGRVLDDDARVYSLNELVGPDSQYKFRLQSIPSDATTIPIIDKSDTVIGLLVGPPRGDASWNDVVKTAARELEEARKEIYFEDKRLSHKRGWFPVQPFGYSFGGGQLRPKRVYHTPKNEEVLQRLTDQPCFKRLAGHANGAFATWAPKVYRHYLDYDSRIRSKHPDCTRNFENSVWACATYNFGPNTVTVQHIDHLNYIFGWCAITALGSFDYRKGGHIVLWELGLVLEFPPGWTILIPSSYIRHSNTPIADEESRYSFTQYTAGGLFRWVDDGFRLRTKMKKSQKKKAAARDKKRVQKGLSLYSTLAELRTMYEK</sequence>
<name>A0AAW0BUJ9_9AGAR</name>
<feature type="compositionally biased region" description="Low complexity" evidence="1">
    <location>
        <begin position="59"/>
        <end position="93"/>
    </location>
</feature>
<feature type="compositionally biased region" description="Basic residues" evidence="1">
    <location>
        <begin position="110"/>
        <end position="120"/>
    </location>
</feature>
<evidence type="ECO:0000313" key="2">
    <source>
        <dbReference type="EMBL" id="KAK7030289.1"/>
    </source>
</evidence>
<dbReference type="Gene3D" id="3.60.130.30">
    <property type="match status" value="1"/>
</dbReference>
<evidence type="ECO:0000313" key="3">
    <source>
        <dbReference type="Proteomes" id="UP001383192"/>
    </source>
</evidence>
<feature type="compositionally biased region" description="Low complexity" evidence="1">
    <location>
        <begin position="126"/>
        <end position="139"/>
    </location>
</feature>